<dbReference type="CDD" id="cd00093">
    <property type="entry name" value="HTH_XRE"/>
    <property type="match status" value="1"/>
</dbReference>
<keyword evidence="2" id="KW-1185">Reference proteome</keyword>
<sequence length="501" mass="59045">MKTYNYEMQSAQENEIVLHEHEEIISFGEEIFAHFIKNKRKLENNSKGKPGLSTKELAGRVGVPPEMFRKIINKQKPNQSRDCIIAICAALQLDVEDTNEALRIYQFMPKLDEDSPRDKLIIQVLNSDFDIEISVSAMNDRLQRYGFQSLDIVKSRARKGKETCLVYQKAFPYEVKKKNVRTSVNDMFYGDPYESLSTAYDFHRYRCIATMWLDDTQNKKQYKLTAEPDGNYFLEILPWPDAPETPFRSFKSIDETDVFRDCFLELQSMAKSEQRHMEEYLNDTRNYYERINADILHDSIHVYFEKYNYTIPERNEYYLMEYIDGIYRLSVSHNSQFMSKYLTSGEYREHYGNAESMLIKTYDSIEEIEALYYSPDLPQESKEVLMLRKIAYKKMQLVIDKYLEQLRARTVFVRNLERIWDDQDRVCAYYGLEKEFQCKLDDECGDFMTAELESADIIDSDGQKVTVTLSDLRRAFELGYKDTAEICCVLRKKGSIEAVLQ</sequence>
<evidence type="ECO:0000313" key="2">
    <source>
        <dbReference type="Proteomes" id="UP000256304"/>
    </source>
</evidence>
<dbReference type="OrthoDB" id="1832453at2"/>
<reference evidence="1 2" key="1">
    <citation type="submission" date="2018-08" db="EMBL/GenBank/DDBJ databases">
        <title>Genomic Encyclopedia of Type Strains, Phase III (KMG-III): the genomes of soil and plant-associated and newly described type strains.</title>
        <authorList>
            <person name="Whitman W."/>
        </authorList>
    </citation>
    <scope>NUCLEOTIDE SEQUENCE [LARGE SCALE GENOMIC DNA]</scope>
    <source>
        <strain evidence="1 2">CGMCC 1.10966</strain>
    </source>
</reference>
<protein>
    <recommendedName>
        <fullName evidence="3">Helix-turn-helix protein</fullName>
    </recommendedName>
</protein>
<evidence type="ECO:0008006" key="3">
    <source>
        <dbReference type="Google" id="ProtNLM"/>
    </source>
</evidence>
<dbReference type="AlphaFoldDB" id="A0A3D9SCB6"/>
<name>A0A3D9SCB6_9BACL</name>
<evidence type="ECO:0000313" key="1">
    <source>
        <dbReference type="EMBL" id="REE91544.1"/>
    </source>
</evidence>
<dbReference type="Proteomes" id="UP000256304">
    <property type="component" value="Unassembled WGS sequence"/>
</dbReference>
<dbReference type="InterPro" id="IPR001387">
    <property type="entry name" value="Cro/C1-type_HTH"/>
</dbReference>
<dbReference type="InterPro" id="IPR010982">
    <property type="entry name" value="Lambda_DNA-bd_dom_sf"/>
</dbReference>
<dbReference type="GO" id="GO:0003677">
    <property type="term" value="F:DNA binding"/>
    <property type="evidence" value="ECO:0007669"/>
    <property type="project" value="InterPro"/>
</dbReference>
<dbReference type="SUPFAM" id="SSF47413">
    <property type="entry name" value="lambda repressor-like DNA-binding domains"/>
    <property type="match status" value="1"/>
</dbReference>
<proteinExistence type="predicted"/>
<comment type="caution">
    <text evidence="1">The sequence shown here is derived from an EMBL/GenBank/DDBJ whole genome shotgun (WGS) entry which is preliminary data.</text>
</comment>
<gene>
    <name evidence="1" type="ORF">A8990_10451</name>
</gene>
<accession>A0A3D9SCB6</accession>
<dbReference type="EMBL" id="QTTN01000004">
    <property type="protein sequence ID" value="REE91544.1"/>
    <property type="molecule type" value="Genomic_DNA"/>
</dbReference>
<dbReference type="RefSeq" id="WP_116187892.1">
    <property type="nucleotide sequence ID" value="NZ_QTTN01000004.1"/>
</dbReference>
<dbReference type="Gene3D" id="1.10.260.40">
    <property type="entry name" value="lambda repressor-like DNA-binding domains"/>
    <property type="match status" value="1"/>
</dbReference>
<organism evidence="1 2">
    <name type="scientific">Paenibacillus taihuensis</name>
    <dbReference type="NCBI Taxonomy" id="1156355"/>
    <lineage>
        <taxon>Bacteria</taxon>
        <taxon>Bacillati</taxon>
        <taxon>Bacillota</taxon>
        <taxon>Bacilli</taxon>
        <taxon>Bacillales</taxon>
        <taxon>Paenibacillaceae</taxon>
        <taxon>Paenibacillus</taxon>
    </lineage>
</organism>